<sequence>MTTERRINHQIRTVGRLLQEYDQQRHMPLARFLTGFYKRNRQMGGNDRRTVSRLVYHYFRIGSAAPHADLSVRLAIAEFLCGEDSAVVQQALPELYPAIGLPMEEKLALLEKHTDFRLEDVFPFQAHLSAGIDGLDFVRSLFIQPDLFIRLRPTWAREVQVRLTEEEIPYHVLDKFTLGLSNGAPLDRIGGIAGKYTVQDYSSQRTGDFFEASNGENWWDATAGAGGKSLLLLDKQPGINLLVSDIRPSILRNLDERFEEAGFKKYRQKIIDLTKDTATILGGEQFDGIILDAPCSGSGTWGRTPEMITSFRSDSIQQYSAIQRQIAEQVIKHLKPGKPLVYITCSVFSEENEQVIAYLQDTGSVELERMELLHGYRHRADSMFVARLFKR</sequence>
<feature type="binding site" evidence="5">
    <location>
        <position position="245"/>
    </location>
    <ligand>
        <name>S-adenosyl-L-methionine</name>
        <dbReference type="ChEBI" id="CHEBI:59789"/>
    </ligand>
</feature>
<dbReference type="Proteomes" id="UP000198670">
    <property type="component" value="Unassembled WGS sequence"/>
</dbReference>
<dbReference type="CDD" id="cd02440">
    <property type="entry name" value="AdoMet_MTases"/>
    <property type="match status" value="1"/>
</dbReference>
<feature type="domain" description="SAM-dependent MTase RsmB/NOP-type" evidence="6">
    <location>
        <begin position="124"/>
        <end position="391"/>
    </location>
</feature>
<dbReference type="RefSeq" id="WP_090623705.1">
    <property type="nucleotide sequence ID" value="NZ_FOQO01000001.1"/>
</dbReference>
<dbReference type="AlphaFoldDB" id="A0A1I3DIV7"/>
<dbReference type="STRING" id="1477437.SAMN05444682_101481"/>
<dbReference type="PANTHER" id="PTHR22807">
    <property type="entry name" value="NOP2 YEAST -RELATED NOL1/NOP2/FMU SUN DOMAIN-CONTAINING"/>
    <property type="match status" value="1"/>
</dbReference>
<keyword evidence="4 5" id="KW-0694">RNA-binding</keyword>
<evidence type="ECO:0000256" key="3">
    <source>
        <dbReference type="ARBA" id="ARBA00022691"/>
    </source>
</evidence>
<gene>
    <name evidence="7" type="ORF">SAMN05444682_101481</name>
</gene>
<keyword evidence="3 5" id="KW-0949">S-adenosyl-L-methionine</keyword>
<dbReference type="InterPro" id="IPR001678">
    <property type="entry name" value="MeTrfase_RsmB-F_NOP2_dom"/>
</dbReference>
<dbReference type="GO" id="GO:0005829">
    <property type="term" value="C:cytosol"/>
    <property type="evidence" value="ECO:0007669"/>
    <property type="project" value="TreeGrafter"/>
</dbReference>
<feature type="active site" description="Nucleophile" evidence="5">
    <location>
        <position position="345"/>
    </location>
</feature>
<protein>
    <submittedName>
        <fullName evidence="7">16S rRNA (Cytosine967-C5)-methyltransferase</fullName>
    </submittedName>
</protein>
<dbReference type="EMBL" id="FOQO01000001">
    <property type="protein sequence ID" value="SFH86478.1"/>
    <property type="molecule type" value="Genomic_DNA"/>
</dbReference>
<evidence type="ECO:0000256" key="1">
    <source>
        <dbReference type="ARBA" id="ARBA00022603"/>
    </source>
</evidence>
<comment type="caution">
    <text evidence="5">Lacks conserved residue(s) required for the propagation of feature annotation.</text>
</comment>
<keyword evidence="8" id="KW-1185">Reference proteome</keyword>
<dbReference type="GO" id="GO:0070475">
    <property type="term" value="P:rRNA base methylation"/>
    <property type="evidence" value="ECO:0007669"/>
    <property type="project" value="TreeGrafter"/>
</dbReference>
<dbReference type="Pfam" id="PF01189">
    <property type="entry name" value="Methyltr_RsmB-F"/>
    <property type="match status" value="1"/>
</dbReference>
<feature type="binding site" evidence="5">
    <location>
        <position position="292"/>
    </location>
    <ligand>
        <name>S-adenosyl-L-methionine</name>
        <dbReference type="ChEBI" id="CHEBI:59789"/>
    </ligand>
</feature>
<dbReference type="SUPFAM" id="SSF53335">
    <property type="entry name" value="S-adenosyl-L-methionine-dependent methyltransferases"/>
    <property type="match status" value="1"/>
</dbReference>
<dbReference type="Gene3D" id="3.40.50.150">
    <property type="entry name" value="Vaccinia Virus protein VP39"/>
    <property type="match status" value="1"/>
</dbReference>
<comment type="similarity">
    <text evidence="5">Belongs to the class I-like SAM-binding methyltransferase superfamily. RsmB/NOP family.</text>
</comment>
<evidence type="ECO:0000313" key="8">
    <source>
        <dbReference type="Proteomes" id="UP000198670"/>
    </source>
</evidence>
<evidence type="ECO:0000259" key="6">
    <source>
        <dbReference type="PROSITE" id="PS51686"/>
    </source>
</evidence>
<keyword evidence="1 5" id="KW-0489">Methyltransferase</keyword>
<organism evidence="7 8">
    <name type="scientific">Parapedobacter indicus</name>
    <dbReference type="NCBI Taxonomy" id="1477437"/>
    <lineage>
        <taxon>Bacteria</taxon>
        <taxon>Pseudomonadati</taxon>
        <taxon>Bacteroidota</taxon>
        <taxon>Sphingobacteriia</taxon>
        <taxon>Sphingobacteriales</taxon>
        <taxon>Sphingobacteriaceae</taxon>
        <taxon>Parapedobacter</taxon>
    </lineage>
</organism>
<dbReference type="OrthoDB" id="9810297at2"/>
<dbReference type="InterPro" id="IPR023267">
    <property type="entry name" value="RCMT"/>
</dbReference>
<keyword evidence="2 5" id="KW-0808">Transferase</keyword>
<evidence type="ECO:0000256" key="4">
    <source>
        <dbReference type="ARBA" id="ARBA00022884"/>
    </source>
</evidence>
<feature type="binding site" evidence="5">
    <location>
        <position position="272"/>
    </location>
    <ligand>
        <name>S-adenosyl-L-methionine</name>
        <dbReference type="ChEBI" id="CHEBI:59789"/>
    </ligand>
</feature>
<accession>A0A1I3DIV7</accession>
<reference evidence="7 8" key="1">
    <citation type="submission" date="2016-10" db="EMBL/GenBank/DDBJ databases">
        <authorList>
            <person name="de Groot N.N."/>
        </authorList>
    </citation>
    <scope>NUCLEOTIDE SEQUENCE [LARGE SCALE GENOMIC DNA]</scope>
    <source>
        <strain evidence="7 8">RK1</strain>
    </source>
</reference>
<dbReference type="GO" id="GO:0009383">
    <property type="term" value="F:rRNA (cytosine-C5-)-methyltransferase activity"/>
    <property type="evidence" value="ECO:0007669"/>
    <property type="project" value="TreeGrafter"/>
</dbReference>
<dbReference type="PANTHER" id="PTHR22807:SF61">
    <property type="entry name" value="NOL1_NOP2_SUN FAMILY PROTEIN _ ANTITERMINATION NUSB DOMAIN-CONTAINING PROTEIN"/>
    <property type="match status" value="1"/>
</dbReference>
<evidence type="ECO:0000256" key="5">
    <source>
        <dbReference type="PROSITE-ProRule" id="PRU01023"/>
    </source>
</evidence>
<dbReference type="InterPro" id="IPR049560">
    <property type="entry name" value="MeTrfase_RsmB-F_NOP2_cat"/>
</dbReference>
<dbReference type="PRINTS" id="PR02008">
    <property type="entry name" value="RCMTFAMILY"/>
</dbReference>
<dbReference type="PROSITE" id="PS51686">
    <property type="entry name" value="SAM_MT_RSMB_NOP"/>
    <property type="match status" value="1"/>
</dbReference>
<dbReference type="InterPro" id="IPR029063">
    <property type="entry name" value="SAM-dependent_MTases_sf"/>
</dbReference>
<name>A0A1I3DIV7_9SPHI</name>
<dbReference type="GO" id="GO:0003723">
    <property type="term" value="F:RNA binding"/>
    <property type="evidence" value="ECO:0007669"/>
    <property type="project" value="UniProtKB-UniRule"/>
</dbReference>
<evidence type="ECO:0000313" key="7">
    <source>
        <dbReference type="EMBL" id="SFH86478.1"/>
    </source>
</evidence>
<evidence type="ECO:0000256" key="2">
    <source>
        <dbReference type="ARBA" id="ARBA00022679"/>
    </source>
</evidence>
<proteinExistence type="inferred from homology"/>